<evidence type="ECO:0000313" key="8">
    <source>
        <dbReference type="Proteomes" id="UP000001554"/>
    </source>
</evidence>
<keyword evidence="3 5" id="KW-0694">RNA-binding</keyword>
<dbReference type="Proteomes" id="UP000001554">
    <property type="component" value="Chromosome 1"/>
</dbReference>
<sequence>MESKKIMSAGLFLDGYTVGGVANFLAKQKTPNSSAKKKLKTESVLSDLSALFSPTSPFSSSPGIGSSNNSSSVRQHGKRKAEDSTISSKKKVKELKTMSSKEESNNTVQSPQTTTRSATTTATADNTQSQSQGSKKGKRKNKSMIPAEGQPVKKSSVDDVPVVKGGSKTPPENTTTLPKNTKKRRKRKLSDSTQGTTEQVTVEDTGQVQVSENSEPLKKKRKRKKKKTNATISVPASDTLDNKDGTAGSANVQGSKNTVKKSPVSQQSKDPNAKKDLEDQDETSRKKKKRDSKILSERESLLKNADQAEQTRKEQVKKKQEEKKKMMTITELEDANPTPGKRLRDPERDQRTVFVGNLPVSTTKKELKKMFRKFGEIESVRFRSIAQSNPNVSKRVAMMRQEIQEKKKNMNCYVVFTEEASAQAALKRNGTIVGGSHHIRVDLASNSKKFDHKLSIFVGNLPFDVEDDSVYEHFSQCGEVEGVRIIRDSKSGLGKGFGYVLFQDSASVGLAIRLNEKTFSGRKIRVKRAVKKEKVKNTSFGSGSASKGNKPFLKGKFSQKSDQGLKSHRKDKFQPKDKAMGLKKKQGGKKERWRNKPGFKGGMKSRGK</sequence>
<feature type="compositionally biased region" description="Low complexity" evidence="6">
    <location>
        <begin position="152"/>
        <end position="168"/>
    </location>
</feature>
<dbReference type="PANTHER" id="PTHR23236">
    <property type="entry name" value="EUKARYOTIC TRANSLATION INITIATION FACTOR 4B/4H"/>
    <property type="match status" value="1"/>
</dbReference>
<dbReference type="Gene3D" id="3.30.70.330">
    <property type="match status" value="2"/>
</dbReference>
<dbReference type="InterPro" id="IPR000504">
    <property type="entry name" value="RRM_dom"/>
</dbReference>
<accession>A0A9J7KWI0</accession>
<feature type="compositionally biased region" description="Polar residues" evidence="6">
    <location>
        <begin position="248"/>
        <end position="257"/>
    </location>
</feature>
<evidence type="ECO:0000256" key="2">
    <source>
        <dbReference type="ARBA" id="ARBA00007077"/>
    </source>
</evidence>
<feature type="compositionally biased region" description="Polar residues" evidence="6">
    <location>
        <begin position="191"/>
        <end position="214"/>
    </location>
</feature>
<dbReference type="GeneID" id="118412354"/>
<comment type="subcellular location">
    <subcellularLocation>
        <location evidence="1">Nucleus</location>
        <location evidence="1">Nucleolus</location>
    </subcellularLocation>
</comment>
<dbReference type="GO" id="GO:0005730">
    <property type="term" value="C:nucleolus"/>
    <property type="evidence" value="ECO:0000318"/>
    <property type="project" value="GO_Central"/>
</dbReference>
<reference evidence="9" key="2">
    <citation type="submission" date="2025-08" db="UniProtKB">
        <authorList>
            <consortium name="RefSeq"/>
        </authorList>
    </citation>
    <scope>IDENTIFICATION</scope>
    <source>
        <strain evidence="9">S238N-H82</strain>
        <tissue evidence="9">Testes</tissue>
    </source>
</reference>
<name>A0A9J7KWI0_BRAFL</name>
<dbReference type="PROSITE" id="PS50102">
    <property type="entry name" value="RRM"/>
    <property type="match status" value="2"/>
</dbReference>
<feature type="compositionally biased region" description="Basic and acidic residues" evidence="6">
    <location>
        <begin position="309"/>
        <end position="325"/>
    </location>
</feature>
<evidence type="ECO:0000256" key="3">
    <source>
        <dbReference type="ARBA" id="ARBA00022884"/>
    </source>
</evidence>
<gene>
    <name evidence="9" type="primary">LOC118412354</name>
</gene>
<evidence type="ECO:0000313" key="9">
    <source>
        <dbReference type="RefSeq" id="XP_035671065.1"/>
    </source>
</evidence>
<feature type="domain" description="RRM" evidence="7">
    <location>
        <begin position="454"/>
        <end position="531"/>
    </location>
</feature>
<dbReference type="GO" id="GO:0000463">
    <property type="term" value="P:maturation of LSU-rRNA from tricistronic rRNA transcript (SSU-rRNA, 5.8S rRNA, LSU-rRNA)"/>
    <property type="evidence" value="ECO:0000318"/>
    <property type="project" value="GO_Central"/>
</dbReference>
<protein>
    <submittedName>
        <fullName evidence="9">RNA-binding protein 34-like</fullName>
    </submittedName>
</protein>
<dbReference type="InterPro" id="IPR034221">
    <property type="entry name" value="RBM34_RRM2"/>
</dbReference>
<comment type="similarity">
    <text evidence="2">Belongs to the RRM RBM34 family.</text>
</comment>
<reference evidence="8" key="1">
    <citation type="journal article" date="2020" name="Nat. Ecol. Evol.">
        <title>Deeply conserved synteny resolves early events in vertebrate evolution.</title>
        <authorList>
            <person name="Simakov O."/>
            <person name="Marletaz F."/>
            <person name="Yue J.X."/>
            <person name="O'Connell B."/>
            <person name="Jenkins J."/>
            <person name="Brandt A."/>
            <person name="Calef R."/>
            <person name="Tung C.H."/>
            <person name="Huang T.K."/>
            <person name="Schmutz J."/>
            <person name="Satoh N."/>
            <person name="Yu J.K."/>
            <person name="Putnam N.H."/>
            <person name="Green R.E."/>
            <person name="Rokhsar D.S."/>
        </authorList>
    </citation>
    <scope>NUCLEOTIDE SEQUENCE [LARGE SCALE GENOMIC DNA]</scope>
    <source>
        <strain evidence="8">S238N-H82</strain>
    </source>
</reference>
<dbReference type="SMART" id="SM00360">
    <property type="entry name" value="RRM"/>
    <property type="match status" value="2"/>
</dbReference>
<proteinExistence type="inferred from homology"/>
<dbReference type="InterPro" id="IPR035979">
    <property type="entry name" value="RBD_domain_sf"/>
</dbReference>
<evidence type="ECO:0000259" key="7">
    <source>
        <dbReference type="PROSITE" id="PS50102"/>
    </source>
</evidence>
<feature type="domain" description="RRM" evidence="7">
    <location>
        <begin position="351"/>
        <end position="446"/>
    </location>
</feature>
<dbReference type="Pfam" id="PF00076">
    <property type="entry name" value="RRM_1"/>
    <property type="match status" value="2"/>
</dbReference>
<dbReference type="OMA" id="EKRETCN"/>
<feature type="compositionally biased region" description="Basic and acidic residues" evidence="6">
    <location>
        <begin position="94"/>
        <end position="104"/>
    </location>
</feature>
<organism evidence="8 9">
    <name type="scientific">Branchiostoma floridae</name>
    <name type="common">Florida lancelet</name>
    <name type="synonym">Amphioxus</name>
    <dbReference type="NCBI Taxonomy" id="7739"/>
    <lineage>
        <taxon>Eukaryota</taxon>
        <taxon>Metazoa</taxon>
        <taxon>Chordata</taxon>
        <taxon>Cephalochordata</taxon>
        <taxon>Leptocardii</taxon>
        <taxon>Amphioxiformes</taxon>
        <taxon>Branchiostomatidae</taxon>
        <taxon>Branchiostoma</taxon>
    </lineage>
</organism>
<evidence type="ECO:0000256" key="4">
    <source>
        <dbReference type="ARBA" id="ARBA00023242"/>
    </source>
</evidence>
<keyword evidence="8" id="KW-1185">Reference proteome</keyword>
<feature type="compositionally biased region" description="Basic and acidic residues" evidence="6">
    <location>
        <begin position="292"/>
        <end position="301"/>
    </location>
</feature>
<feature type="compositionally biased region" description="Basic residues" evidence="6">
    <location>
        <begin position="581"/>
        <end position="608"/>
    </location>
</feature>
<dbReference type="KEGG" id="bfo:118412354"/>
<feature type="compositionally biased region" description="Low complexity" evidence="6">
    <location>
        <begin position="109"/>
        <end position="134"/>
    </location>
</feature>
<dbReference type="RefSeq" id="XP_035671065.1">
    <property type="nucleotide sequence ID" value="XM_035815172.1"/>
</dbReference>
<dbReference type="InterPro" id="IPR012677">
    <property type="entry name" value="Nucleotide-bd_a/b_plait_sf"/>
</dbReference>
<feature type="compositionally biased region" description="Low complexity" evidence="6">
    <location>
        <begin position="52"/>
        <end position="72"/>
    </location>
</feature>
<evidence type="ECO:0000256" key="6">
    <source>
        <dbReference type="SAM" id="MobiDB-lite"/>
    </source>
</evidence>
<keyword evidence="4" id="KW-0539">Nucleus</keyword>
<feature type="compositionally biased region" description="Basic residues" evidence="6">
    <location>
        <begin position="218"/>
        <end position="228"/>
    </location>
</feature>
<dbReference type="CDD" id="cd12394">
    <property type="entry name" value="RRM1_RBM34"/>
    <property type="match status" value="1"/>
</dbReference>
<feature type="compositionally biased region" description="Polar residues" evidence="6">
    <location>
        <begin position="170"/>
        <end position="179"/>
    </location>
</feature>
<evidence type="ECO:0000256" key="1">
    <source>
        <dbReference type="ARBA" id="ARBA00004604"/>
    </source>
</evidence>
<dbReference type="SUPFAM" id="SSF54928">
    <property type="entry name" value="RNA-binding domain, RBD"/>
    <property type="match status" value="2"/>
</dbReference>
<dbReference type="AlphaFoldDB" id="A0A9J7KWI0"/>
<dbReference type="OrthoDB" id="442677at2759"/>
<evidence type="ECO:0000256" key="5">
    <source>
        <dbReference type="PROSITE-ProRule" id="PRU00176"/>
    </source>
</evidence>
<feature type="region of interest" description="Disordered" evidence="6">
    <location>
        <begin position="51"/>
        <end position="345"/>
    </location>
</feature>
<dbReference type="CDD" id="cd12395">
    <property type="entry name" value="RRM2_RBM34"/>
    <property type="match status" value="1"/>
</dbReference>
<dbReference type="PANTHER" id="PTHR23236:SF25">
    <property type="entry name" value="RNA-BINDING PROTEIN 34"/>
    <property type="match status" value="1"/>
</dbReference>
<feature type="region of interest" description="Disordered" evidence="6">
    <location>
        <begin position="537"/>
        <end position="608"/>
    </location>
</feature>
<feature type="compositionally biased region" description="Polar residues" evidence="6">
    <location>
        <begin position="537"/>
        <end position="547"/>
    </location>
</feature>
<dbReference type="GO" id="GO:0003723">
    <property type="term" value="F:RNA binding"/>
    <property type="evidence" value="ECO:0000318"/>
    <property type="project" value="GO_Central"/>
</dbReference>